<keyword evidence="2" id="KW-0548">Nucleotidyltransferase</keyword>
<reference evidence="2 3" key="1">
    <citation type="journal article" date="2019" name="Sci. Rep.">
        <title>Orb-weaving spider Araneus ventricosus genome elucidates the spidroin gene catalogue.</title>
        <authorList>
            <person name="Kono N."/>
            <person name="Nakamura H."/>
            <person name="Ohtoshi R."/>
            <person name="Moran D.A.P."/>
            <person name="Shinohara A."/>
            <person name="Yoshida Y."/>
            <person name="Fujiwara M."/>
            <person name="Mori M."/>
            <person name="Tomita M."/>
            <person name="Arakawa K."/>
        </authorList>
    </citation>
    <scope>NUCLEOTIDE SEQUENCE [LARGE SCALE GENOMIC DNA]</scope>
</reference>
<dbReference type="CDD" id="cd01650">
    <property type="entry name" value="RT_nLTR_like"/>
    <property type="match status" value="1"/>
</dbReference>
<protein>
    <submittedName>
        <fullName evidence="2">RNA-directed DNA polymerase from mobile element jockey</fullName>
    </submittedName>
</protein>
<dbReference type="OrthoDB" id="411871at2759"/>
<dbReference type="InterPro" id="IPR000477">
    <property type="entry name" value="RT_dom"/>
</dbReference>
<sequence>MANLTLIPKEGKDTSLPSSYNPICLLPCWGKVLEKLLTKRLVDFLENKKLISENQFGFRRKRSTIDALRKAIEFVENMKVNNKVVAIISLDIKNAFNSARWSVMKRLLNKYCVPKQLCKIFGNFLQNRSALLENEKEPWKYNVGVPLGSCAGPILWLLIANETLNKFGVDTEVKVKAFADDFVALIGSTASFSQIGTSALTKLEKWAEDFSLSFSHEKSKFTMFKHRKILRISLQ</sequence>
<dbReference type="PROSITE" id="PS50878">
    <property type="entry name" value="RT_POL"/>
    <property type="match status" value="1"/>
</dbReference>
<proteinExistence type="predicted"/>
<evidence type="ECO:0000259" key="1">
    <source>
        <dbReference type="PROSITE" id="PS50878"/>
    </source>
</evidence>
<keyword evidence="3" id="KW-1185">Reference proteome</keyword>
<dbReference type="Pfam" id="PF00078">
    <property type="entry name" value="RVT_1"/>
    <property type="match status" value="1"/>
</dbReference>
<evidence type="ECO:0000313" key="3">
    <source>
        <dbReference type="Proteomes" id="UP000499080"/>
    </source>
</evidence>
<feature type="domain" description="Reverse transcriptase" evidence="1">
    <location>
        <begin position="1"/>
        <end position="235"/>
    </location>
</feature>
<keyword evidence="2" id="KW-0695">RNA-directed DNA polymerase</keyword>
<gene>
    <name evidence="2" type="primary">pol_4364</name>
    <name evidence="2" type="ORF">AVEN_271076_1</name>
</gene>
<comment type="caution">
    <text evidence="2">The sequence shown here is derived from an EMBL/GenBank/DDBJ whole genome shotgun (WGS) entry which is preliminary data.</text>
</comment>
<accession>A0A4Y2FE71</accession>
<evidence type="ECO:0000313" key="2">
    <source>
        <dbReference type="EMBL" id="GBM38968.1"/>
    </source>
</evidence>
<dbReference type="GO" id="GO:0003964">
    <property type="term" value="F:RNA-directed DNA polymerase activity"/>
    <property type="evidence" value="ECO:0007669"/>
    <property type="project" value="UniProtKB-KW"/>
</dbReference>
<dbReference type="InterPro" id="IPR043502">
    <property type="entry name" value="DNA/RNA_pol_sf"/>
</dbReference>
<organism evidence="2 3">
    <name type="scientific">Araneus ventricosus</name>
    <name type="common">Orbweaver spider</name>
    <name type="synonym">Epeira ventricosa</name>
    <dbReference type="NCBI Taxonomy" id="182803"/>
    <lineage>
        <taxon>Eukaryota</taxon>
        <taxon>Metazoa</taxon>
        <taxon>Ecdysozoa</taxon>
        <taxon>Arthropoda</taxon>
        <taxon>Chelicerata</taxon>
        <taxon>Arachnida</taxon>
        <taxon>Araneae</taxon>
        <taxon>Araneomorphae</taxon>
        <taxon>Entelegynae</taxon>
        <taxon>Araneoidea</taxon>
        <taxon>Araneidae</taxon>
        <taxon>Araneus</taxon>
    </lineage>
</organism>
<dbReference type="Proteomes" id="UP000499080">
    <property type="component" value="Unassembled WGS sequence"/>
</dbReference>
<dbReference type="EMBL" id="BGPR01000881">
    <property type="protein sequence ID" value="GBM38968.1"/>
    <property type="molecule type" value="Genomic_DNA"/>
</dbReference>
<name>A0A4Y2FE71_ARAVE</name>
<dbReference type="PANTHER" id="PTHR19446">
    <property type="entry name" value="REVERSE TRANSCRIPTASES"/>
    <property type="match status" value="1"/>
</dbReference>
<keyword evidence="2" id="KW-0808">Transferase</keyword>
<dbReference type="AlphaFoldDB" id="A0A4Y2FE71"/>
<dbReference type="SUPFAM" id="SSF56672">
    <property type="entry name" value="DNA/RNA polymerases"/>
    <property type="match status" value="1"/>
</dbReference>